<dbReference type="SUPFAM" id="SSF52980">
    <property type="entry name" value="Restriction endonuclease-like"/>
    <property type="match status" value="1"/>
</dbReference>
<dbReference type="Pfam" id="PF04480">
    <property type="entry name" value="DUF559"/>
    <property type="match status" value="1"/>
</dbReference>
<dbReference type="Pfam" id="PF13086">
    <property type="entry name" value="AAA_11"/>
    <property type="match status" value="1"/>
</dbReference>
<dbReference type="CDD" id="cd18808">
    <property type="entry name" value="SF1_C_Upf1"/>
    <property type="match status" value="1"/>
</dbReference>
<dbReference type="InterPro" id="IPR007569">
    <property type="entry name" value="DUF559"/>
</dbReference>
<name>A0A2H0WYQ5_9BACT</name>
<dbReference type="Gene3D" id="3.40.960.10">
    <property type="entry name" value="VSR Endonuclease"/>
    <property type="match status" value="1"/>
</dbReference>
<dbReference type="PANTHER" id="PTHR10887">
    <property type="entry name" value="DNA2/NAM7 HELICASE FAMILY"/>
    <property type="match status" value="1"/>
</dbReference>
<dbReference type="InterPro" id="IPR027417">
    <property type="entry name" value="P-loop_NTPase"/>
</dbReference>
<dbReference type="InterPro" id="IPR045055">
    <property type="entry name" value="DNA2/NAM7-like"/>
</dbReference>
<evidence type="ECO:0000313" key="4">
    <source>
        <dbReference type="EMBL" id="PIS17049.1"/>
    </source>
</evidence>
<evidence type="ECO:0000259" key="1">
    <source>
        <dbReference type="Pfam" id="PF04480"/>
    </source>
</evidence>
<comment type="caution">
    <text evidence="4">The sequence shown here is derived from an EMBL/GenBank/DDBJ whole genome shotgun (WGS) entry which is preliminary data.</text>
</comment>
<dbReference type="GO" id="GO:0004386">
    <property type="term" value="F:helicase activity"/>
    <property type="evidence" value="ECO:0007669"/>
    <property type="project" value="InterPro"/>
</dbReference>
<feature type="domain" description="DNA2/NAM7 helicase-like C-terminal" evidence="3">
    <location>
        <begin position="594"/>
        <end position="786"/>
    </location>
</feature>
<reference evidence="5" key="1">
    <citation type="submission" date="2017-09" db="EMBL/GenBank/DDBJ databases">
        <title>Depth-based differentiation of microbial function through sediment-hosted aquifers and enrichment of novel symbionts in the deep terrestrial subsurface.</title>
        <authorList>
            <person name="Probst A.J."/>
            <person name="Ladd B."/>
            <person name="Jarett J.K."/>
            <person name="Geller-Mcgrath D.E."/>
            <person name="Sieber C.M.K."/>
            <person name="Emerson J.B."/>
            <person name="Anantharaman K."/>
            <person name="Thomas B.C."/>
            <person name="Malmstrom R."/>
            <person name="Stieglmeier M."/>
            <person name="Klingl A."/>
            <person name="Woyke T."/>
            <person name="Ryan C.M."/>
            <person name="Banfield J.F."/>
        </authorList>
    </citation>
    <scope>NUCLEOTIDE SEQUENCE [LARGE SCALE GENOMIC DNA]</scope>
</reference>
<dbReference type="InterPro" id="IPR041679">
    <property type="entry name" value="DNA2/NAM7-like_C"/>
</dbReference>
<dbReference type="InterPro" id="IPR011335">
    <property type="entry name" value="Restrct_endonuc-II-like"/>
</dbReference>
<dbReference type="Pfam" id="PF13087">
    <property type="entry name" value="AAA_12"/>
    <property type="match status" value="1"/>
</dbReference>
<gene>
    <name evidence="4" type="ORF">COT61_00660</name>
</gene>
<feature type="domain" description="DNA2/NAM7 helicase helicase" evidence="2">
    <location>
        <begin position="254"/>
        <end position="559"/>
    </location>
</feature>
<protein>
    <submittedName>
        <fullName evidence="4">Uncharacterized protein</fullName>
    </submittedName>
</protein>
<evidence type="ECO:0000259" key="2">
    <source>
        <dbReference type="Pfam" id="PF13086"/>
    </source>
</evidence>
<dbReference type="InterPro" id="IPR047187">
    <property type="entry name" value="SF1_C_Upf1"/>
</dbReference>
<feature type="domain" description="DUF559" evidence="1">
    <location>
        <begin position="823"/>
        <end position="923"/>
    </location>
</feature>
<dbReference type="AlphaFoldDB" id="A0A2H0WYQ5"/>
<accession>A0A2H0WYQ5</accession>
<evidence type="ECO:0000313" key="5">
    <source>
        <dbReference type="Proteomes" id="UP000229080"/>
    </source>
</evidence>
<organism evidence="4 5">
    <name type="scientific">Candidatus Portnoybacteria bacterium CG09_land_8_20_14_0_10_44_13</name>
    <dbReference type="NCBI Taxonomy" id="1974811"/>
    <lineage>
        <taxon>Bacteria</taxon>
        <taxon>Candidatus Portnoyibacteriota</taxon>
    </lineage>
</organism>
<evidence type="ECO:0000259" key="3">
    <source>
        <dbReference type="Pfam" id="PF13087"/>
    </source>
</evidence>
<dbReference type="InterPro" id="IPR041677">
    <property type="entry name" value="DNA2/NAM7_AAA_11"/>
</dbReference>
<dbReference type="SUPFAM" id="SSF52540">
    <property type="entry name" value="P-loop containing nucleoside triphosphate hydrolases"/>
    <property type="match status" value="1"/>
</dbReference>
<dbReference type="Proteomes" id="UP000229080">
    <property type="component" value="Unassembled WGS sequence"/>
</dbReference>
<dbReference type="Gene3D" id="3.40.50.300">
    <property type="entry name" value="P-loop containing nucleotide triphosphate hydrolases"/>
    <property type="match status" value="2"/>
</dbReference>
<proteinExistence type="predicted"/>
<dbReference type="EMBL" id="PEZF01000022">
    <property type="protein sequence ID" value="PIS17049.1"/>
    <property type="molecule type" value="Genomic_DNA"/>
</dbReference>
<sequence length="924" mass="106281">MNLLNTICSYWYECIKNEDVLEKDISINVRSKAILYPFDDDPFVFRKKDTPVKINNEKLNTFASVKAEGLEFFYGYPLLYYRDDRTDKQLVAPLFIIKVKFSREGEDLLLSKDESYPVCGIQALSKLGLRTEEIASINQSIENLFTGDPKNGERQLATQALEIIEKEAGISIIEEINPSQLSNSKKLTKEISAGLYNKSLIFAGETTVFNIHLIKDLLDLKGRNDLEKTSLSFFSASRTADVENEIMPILPFPSNEYQITAIQDIFKHSLSVITGPPGTGKSQFISNLIVNLFLAGKSVLFVSHTGEAVDVVNSRINEQFRNLMLRTGKKELRQDLKGRFNELLADSSKRNTKNINADYVHSLWKTILEYRNSLLKKDEIEQNFQQKYFYQKELKDILQIQNSFIRKIKIIFESFILNFKLQRIKSKLEKLPSRIDFESKIRELERKFYLSCQDFIRNVYLKKMLGGGNKTGLVNTFLNQVNGHRFNDEDMNETSFINALQVLRIWSSTLKSLRGTFPLKASVFDYVIFDEASQIDLPSAAPALYRAKKAIIVGDPMQLTHIAGITKDIDFGLAKIHGLTEMKDIYPAKTRYCDVSLYKAAENSLPHSPILLTNHYRSEDQIISLCNQVFYEGRLKILSTLDYGKFPSSLPLGVQWENVKGEVYKLPSGSRVNQQEVDVVSKIFQEIWAKISNTNLTIGVVTPYNGQRHAIFQKIQSLVPQEVLEKRIRILTAHQFQGSEADIIIFSLVISERGNGNSDKWYNIYPQILNVALSRARYLLYIVGDKYFCENRQGILGKIEDVYEKIKDEEKLEEYDLHAKFDTPTEKIFYEELQKIKLEKLGYKLLPKLVAKRYTLDFAIVGKKKIDVEIDGIQHEIIEGMPVLEDVERDEFLKKEGWKVLRFPNFMVLSEMSKIIERLLAELN</sequence>
<dbReference type="PANTHER" id="PTHR10887:SF495">
    <property type="entry name" value="HELICASE SENATAXIN ISOFORM X1-RELATED"/>
    <property type="match status" value="1"/>
</dbReference>